<gene>
    <name evidence="1" type="ORF">B0H16DRAFT_1777977</name>
</gene>
<proteinExistence type="predicted"/>
<protein>
    <submittedName>
        <fullName evidence="1">Uncharacterized protein</fullName>
    </submittedName>
</protein>
<name>A0AAD7MQV5_9AGAR</name>
<dbReference type="Proteomes" id="UP001215598">
    <property type="component" value="Unassembled WGS sequence"/>
</dbReference>
<sequence length="156" mass="17173">MNATIIFVHTVSLFNITGISSLGHVGLVIIPHLLSNPIPPACCTCGLCFTNLHPEFFRTNLTGLCIVSGEVVEAAGPLKPICLQIFCLVRPIMDAQEVVKCADRGNELGLHFYRIFWGSAEDSKSALQNAKNTLYRISCLCVSEVEKFFTVFRPKN</sequence>
<comment type="caution">
    <text evidence="1">The sequence shown here is derived from an EMBL/GenBank/DDBJ whole genome shotgun (WGS) entry which is preliminary data.</text>
</comment>
<organism evidence="1 2">
    <name type="scientific">Mycena metata</name>
    <dbReference type="NCBI Taxonomy" id="1033252"/>
    <lineage>
        <taxon>Eukaryota</taxon>
        <taxon>Fungi</taxon>
        <taxon>Dikarya</taxon>
        <taxon>Basidiomycota</taxon>
        <taxon>Agaricomycotina</taxon>
        <taxon>Agaricomycetes</taxon>
        <taxon>Agaricomycetidae</taxon>
        <taxon>Agaricales</taxon>
        <taxon>Marasmiineae</taxon>
        <taxon>Mycenaceae</taxon>
        <taxon>Mycena</taxon>
    </lineage>
</organism>
<dbReference type="AlphaFoldDB" id="A0AAD7MQV5"/>
<dbReference type="EMBL" id="JARKIB010000175">
    <property type="protein sequence ID" value="KAJ7728057.1"/>
    <property type="molecule type" value="Genomic_DNA"/>
</dbReference>
<feature type="non-terminal residue" evidence="1">
    <location>
        <position position="156"/>
    </location>
</feature>
<keyword evidence="2" id="KW-1185">Reference proteome</keyword>
<evidence type="ECO:0000313" key="2">
    <source>
        <dbReference type="Proteomes" id="UP001215598"/>
    </source>
</evidence>
<accession>A0AAD7MQV5</accession>
<reference evidence="1" key="1">
    <citation type="submission" date="2023-03" db="EMBL/GenBank/DDBJ databases">
        <title>Massive genome expansion in bonnet fungi (Mycena s.s.) driven by repeated elements and novel gene families across ecological guilds.</title>
        <authorList>
            <consortium name="Lawrence Berkeley National Laboratory"/>
            <person name="Harder C.B."/>
            <person name="Miyauchi S."/>
            <person name="Viragh M."/>
            <person name="Kuo A."/>
            <person name="Thoen E."/>
            <person name="Andreopoulos B."/>
            <person name="Lu D."/>
            <person name="Skrede I."/>
            <person name="Drula E."/>
            <person name="Henrissat B."/>
            <person name="Morin E."/>
            <person name="Kohler A."/>
            <person name="Barry K."/>
            <person name="LaButti K."/>
            <person name="Morin E."/>
            <person name="Salamov A."/>
            <person name="Lipzen A."/>
            <person name="Mereny Z."/>
            <person name="Hegedus B."/>
            <person name="Baldrian P."/>
            <person name="Stursova M."/>
            <person name="Weitz H."/>
            <person name="Taylor A."/>
            <person name="Grigoriev I.V."/>
            <person name="Nagy L.G."/>
            <person name="Martin F."/>
            <person name="Kauserud H."/>
        </authorList>
    </citation>
    <scope>NUCLEOTIDE SEQUENCE</scope>
    <source>
        <strain evidence="1">CBHHK182m</strain>
    </source>
</reference>
<evidence type="ECO:0000313" key="1">
    <source>
        <dbReference type="EMBL" id="KAJ7728057.1"/>
    </source>
</evidence>